<dbReference type="AlphaFoldDB" id="A0A5B7D8U4"/>
<accession>A0A5B7D8U4</accession>
<gene>
    <name evidence="1" type="ORF">E2C01_010511</name>
</gene>
<name>A0A5B7D8U4_PORTR</name>
<dbReference type="Proteomes" id="UP000324222">
    <property type="component" value="Unassembled WGS sequence"/>
</dbReference>
<evidence type="ECO:0000313" key="1">
    <source>
        <dbReference type="EMBL" id="MPC17647.1"/>
    </source>
</evidence>
<proteinExistence type="predicted"/>
<organism evidence="1 2">
    <name type="scientific">Portunus trituberculatus</name>
    <name type="common">Swimming crab</name>
    <name type="synonym">Neptunus trituberculatus</name>
    <dbReference type="NCBI Taxonomy" id="210409"/>
    <lineage>
        <taxon>Eukaryota</taxon>
        <taxon>Metazoa</taxon>
        <taxon>Ecdysozoa</taxon>
        <taxon>Arthropoda</taxon>
        <taxon>Crustacea</taxon>
        <taxon>Multicrustacea</taxon>
        <taxon>Malacostraca</taxon>
        <taxon>Eumalacostraca</taxon>
        <taxon>Eucarida</taxon>
        <taxon>Decapoda</taxon>
        <taxon>Pleocyemata</taxon>
        <taxon>Brachyura</taxon>
        <taxon>Eubrachyura</taxon>
        <taxon>Portunoidea</taxon>
        <taxon>Portunidae</taxon>
        <taxon>Portuninae</taxon>
        <taxon>Portunus</taxon>
    </lineage>
</organism>
<dbReference type="EMBL" id="VSRR010000609">
    <property type="protein sequence ID" value="MPC17647.1"/>
    <property type="molecule type" value="Genomic_DNA"/>
</dbReference>
<sequence>MEAPSGGVSVVAAATGREVNVQVHVPSVKYVTGWVLVPWRGRGMSGGARKGRQVAEAVVPVVSTRLHCDAQLVAQRRKIKAWTVHRQLSRGR</sequence>
<comment type="caution">
    <text evidence="1">The sequence shown here is derived from an EMBL/GenBank/DDBJ whole genome shotgun (WGS) entry which is preliminary data.</text>
</comment>
<evidence type="ECO:0000313" key="2">
    <source>
        <dbReference type="Proteomes" id="UP000324222"/>
    </source>
</evidence>
<keyword evidence="2" id="KW-1185">Reference proteome</keyword>
<reference evidence="1 2" key="1">
    <citation type="submission" date="2019-05" db="EMBL/GenBank/DDBJ databases">
        <title>Another draft genome of Portunus trituberculatus and its Hox gene families provides insights of decapod evolution.</title>
        <authorList>
            <person name="Jeong J.-H."/>
            <person name="Song I."/>
            <person name="Kim S."/>
            <person name="Choi T."/>
            <person name="Kim D."/>
            <person name="Ryu S."/>
            <person name="Kim W."/>
        </authorList>
    </citation>
    <scope>NUCLEOTIDE SEQUENCE [LARGE SCALE GENOMIC DNA]</scope>
    <source>
        <tissue evidence="1">Muscle</tissue>
    </source>
</reference>
<protein>
    <submittedName>
        <fullName evidence="1">Uncharacterized protein</fullName>
    </submittedName>
</protein>